<dbReference type="AlphaFoldDB" id="A0A016S089"/>
<name>A0A016S089_9BILA</name>
<evidence type="ECO:0000313" key="2">
    <source>
        <dbReference type="Proteomes" id="UP000024635"/>
    </source>
</evidence>
<gene>
    <name evidence="1" type="primary">Acey_s0329.g2650</name>
    <name evidence="1" type="ORF">Y032_0329g2650</name>
</gene>
<proteinExistence type="predicted"/>
<dbReference type="EMBL" id="JARK01001665">
    <property type="protein sequence ID" value="EYB83767.1"/>
    <property type="molecule type" value="Genomic_DNA"/>
</dbReference>
<dbReference type="Proteomes" id="UP000024635">
    <property type="component" value="Unassembled WGS sequence"/>
</dbReference>
<sequence>MDYGWKKGRNQATLIGKCGPPVTPTCFTRTTLSTNRPCVMRLTPIEFKQVGVTSSQNAPIRIAWLRPFLPHDDTRSLTSA</sequence>
<reference evidence="2" key="1">
    <citation type="journal article" date="2015" name="Nat. Genet.">
        <title>The genome and transcriptome of the zoonotic hookworm Ancylostoma ceylanicum identify infection-specific gene families.</title>
        <authorList>
            <person name="Schwarz E.M."/>
            <person name="Hu Y."/>
            <person name="Antoshechkin I."/>
            <person name="Miller M.M."/>
            <person name="Sternberg P.W."/>
            <person name="Aroian R.V."/>
        </authorList>
    </citation>
    <scope>NUCLEOTIDE SEQUENCE</scope>
    <source>
        <strain evidence="2">HY135</strain>
    </source>
</reference>
<organism evidence="1 2">
    <name type="scientific">Ancylostoma ceylanicum</name>
    <dbReference type="NCBI Taxonomy" id="53326"/>
    <lineage>
        <taxon>Eukaryota</taxon>
        <taxon>Metazoa</taxon>
        <taxon>Ecdysozoa</taxon>
        <taxon>Nematoda</taxon>
        <taxon>Chromadorea</taxon>
        <taxon>Rhabditida</taxon>
        <taxon>Rhabditina</taxon>
        <taxon>Rhabditomorpha</taxon>
        <taxon>Strongyloidea</taxon>
        <taxon>Ancylostomatidae</taxon>
        <taxon>Ancylostomatinae</taxon>
        <taxon>Ancylostoma</taxon>
    </lineage>
</organism>
<protein>
    <submittedName>
        <fullName evidence="1">Uncharacterized protein</fullName>
    </submittedName>
</protein>
<evidence type="ECO:0000313" key="1">
    <source>
        <dbReference type="EMBL" id="EYB83767.1"/>
    </source>
</evidence>
<accession>A0A016S089</accession>
<comment type="caution">
    <text evidence="1">The sequence shown here is derived from an EMBL/GenBank/DDBJ whole genome shotgun (WGS) entry which is preliminary data.</text>
</comment>
<keyword evidence="2" id="KW-1185">Reference proteome</keyword>
<dbReference type="OrthoDB" id="29773at2759"/>